<dbReference type="Proteomes" id="UP000032721">
    <property type="component" value="Chromosome"/>
</dbReference>
<evidence type="ECO:0000256" key="3">
    <source>
        <dbReference type="ARBA" id="ARBA00022643"/>
    </source>
</evidence>
<dbReference type="EMBL" id="VNHN01000007">
    <property type="protein sequence ID" value="TYP14112.1"/>
    <property type="molecule type" value="Genomic_DNA"/>
</dbReference>
<dbReference type="InterPro" id="IPR052530">
    <property type="entry name" value="NAD(P)H_nitroreductase"/>
</dbReference>
<dbReference type="KEGG" id="xdo:XDD1_2249"/>
<keyword evidence="4 7" id="KW-0521">NADP</keyword>
<evidence type="ECO:0000313" key="12">
    <source>
        <dbReference type="Proteomes" id="UP000032721"/>
    </source>
</evidence>
<feature type="binding site" description="in other chain" evidence="8">
    <location>
        <begin position="131"/>
        <end position="133"/>
    </location>
    <ligand>
        <name>FMN</name>
        <dbReference type="ChEBI" id="CHEBI:58210"/>
        <note>ligand shared between dimeric partners</note>
    </ligand>
</feature>
<dbReference type="InterPro" id="IPR000415">
    <property type="entry name" value="Nitroreductase-like"/>
</dbReference>
<dbReference type="GO" id="GO:0016491">
    <property type="term" value="F:oxidoreductase activity"/>
    <property type="evidence" value="ECO:0007669"/>
    <property type="project" value="UniProtKB-UniRule"/>
</dbReference>
<accession>A0A068QSG9</accession>
<evidence type="ECO:0000256" key="5">
    <source>
        <dbReference type="ARBA" id="ARBA00023002"/>
    </source>
</evidence>
<dbReference type="AlphaFoldDB" id="A0A068QSG9"/>
<dbReference type="RefSeq" id="WP_045970955.1">
    <property type="nucleotide sequence ID" value="NZ_CAWMED010000001.1"/>
</dbReference>
<organism evidence="10 12">
    <name type="scientific">Xenorhabdus doucetiae</name>
    <dbReference type="NCBI Taxonomy" id="351671"/>
    <lineage>
        <taxon>Bacteria</taxon>
        <taxon>Pseudomonadati</taxon>
        <taxon>Pseudomonadota</taxon>
        <taxon>Gammaproteobacteria</taxon>
        <taxon>Enterobacterales</taxon>
        <taxon>Morganellaceae</taxon>
        <taxon>Xenorhabdus</taxon>
    </lineage>
</organism>
<dbReference type="EMBL" id="FO704550">
    <property type="protein sequence ID" value="CDG17948.1"/>
    <property type="molecule type" value="Genomic_DNA"/>
</dbReference>
<dbReference type="HOGENOM" id="CLU_070764_5_0_6"/>
<dbReference type="PANTHER" id="PTHR43821">
    <property type="entry name" value="NAD(P)H NITROREDUCTASE YDJA-RELATED"/>
    <property type="match status" value="1"/>
</dbReference>
<evidence type="ECO:0000259" key="9">
    <source>
        <dbReference type="Pfam" id="PF00881"/>
    </source>
</evidence>
<evidence type="ECO:0000256" key="8">
    <source>
        <dbReference type="PIRSR" id="PIRSR000232-1"/>
    </source>
</evidence>
<keyword evidence="2 7" id="KW-0285">Flavoprotein</keyword>
<protein>
    <recommendedName>
        <fullName evidence="7">Putative NAD(P)H nitroreductase</fullName>
        <ecNumber evidence="7">1.-.-.-</ecNumber>
    </recommendedName>
</protein>
<dbReference type="Proteomes" id="UP000324170">
    <property type="component" value="Unassembled WGS sequence"/>
</dbReference>
<dbReference type="OrthoDB" id="9804207at2"/>
<dbReference type="SUPFAM" id="SSF55469">
    <property type="entry name" value="FMN-dependent nitroreductase-like"/>
    <property type="match status" value="1"/>
</dbReference>
<dbReference type="InterPro" id="IPR026021">
    <property type="entry name" value="YdjA-like"/>
</dbReference>
<reference evidence="11 13" key="2">
    <citation type="submission" date="2019-07" db="EMBL/GenBank/DDBJ databases">
        <title>Genomic Encyclopedia of Type Strains, Phase I: the one thousand microbial genomes (KMG-I) project.</title>
        <authorList>
            <person name="Kyrpides N."/>
        </authorList>
    </citation>
    <scope>NUCLEOTIDE SEQUENCE [LARGE SCALE GENOMIC DNA]</scope>
    <source>
        <strain evidence="11 13">DSM 17909</strain>
    </source>
</reference>
<evidence type="ECO:0000256" key="2">
    <source>
        <dbReference type="ARBA" id="ARBA00022630"/>
    </source>
</evidence>
<name>A0A068QSG9_9GAMM</name>
<dbReference type="Gene3D" id="3.40.109.10">
    <property type="entry name" value="NADH Oxidase"/>
    <property type="match status" value="1"/>
</dbReference>
<evidence type="ECO:0000256" key="6">
    <source>
        <dbReference type="ARBA" id="ARBA00023027"/>
    </source>
</evidence>
<dbReference type="InterPro" id="IPR029479">
    <property type="entry name" value="Nitroreductase"/>
</dbReference>
<keyword evidence="13" id="KW-1185">Reference proteome</keyword>
<gene>
    <name evidence="10" type="primary">ydjA</name>
    <name evidence="11" type="ORF">LY16_00701</name>
    <name evidence="10" type="ORF">XDD1_2249</name>
</gene>
<evidence type="ECO:0000256" key="1">
    <source>
        <dbReference type="ARBA" id="ARBA00007118"/>
    </source>
</evidence>
<dbReference type="Pfam" id="PF00881">
    <property type="entry name" value="Nitroreductase"/>
    <property type="match status" value="1"/>
</dbReference>
<feature type="binding site" evidence="8">
    <location>
        <position position="35"/>
    </location>
    <ligand>
        <name>FMN</name>
        <dbReference type="ChEBI" id="CHEBI:58210"/>
        <note>ligand shared between dimeric partners</note>
    </ligand>
</feature>
<evidence type="ECO:0000313" key="10">
    <source>
        <dbReference type="EMBL" id="CDG17948.1"/>
    </source>
</evidence>
<comment type="cofactor">
    <cofactor evidence="8">
        <name>FMN</name>
        <dbReference type="ChEBI" id="CHEBI:58210"/>
    </cofactor>
    <text evidence="8">Binds 1 FMN per subunit.</text>
</comment>
<comment type="similarity">
    <text evidence="1 7">Belongs to the nitroreductase family.</text>
</comment>
<feature type="binding site" evidence="8">
    <location>
        <position position="39"/>
    </location>
    <ligand>
        <name>FMN</name>
        <dbReference type="ChEBI" id="CHEBI:58210"/>
        <note>ligand shared between dimeric partners</note>
    </ligand>
</feature>
<evidence type="ECO:0000313" key="13">
    <source>
        <dbReference type="Proteomes" id="UP000324170"/>
    </source>
</evidence>
<dbReference type="PANTHER" id="PTHR43821:SF1">
    <property type="entry name" value="NAD(P)H NITROREDUCTASE YDJA-RELATED"/>
    <property type="match status" value="1"/>
</dbReference>
<sequence>MNALELLLNRRSVSRLTTPAPEGDELQYILAAGMRAPDHGALRPWQFVVMQGEGIDKFSKLLEKAAIEAGLGEEVEEKAKNAPYRAPMIITVIAKVVEHAKVPAWEQVVAAGCAVHAMQMAAVAQGFGGIWRSGSWTEDPTVRAGLGCGENDKIVGFLYLGTPELRAPAKVATPDMTNFVSYF</sequence>
<dbReference type="NCBIfam" id="NF008088">
    <property type="entry name" value="PRK10828.1"/>
    <property type="match status" value="1"/>
</dbReference>
<keyword evidence="6 7" id="KW-0520">NAD</keyword>
<evidence type="ECO:0000256" key="4">
    <source>
        <dbReference type="ARBA" id="ARBA00022857"/>
    </source>
</evidence>
<reference evidence="10 12" key="1">
    <citation type="submission" date="2013-07" db="EMBL/GenBank/DDBJ databases">
        <authorList>
            <person name="Genoscope - CEA"/>
        </authorList>
    </citation>
    <scope>NUCLEOTIDE SEQUENCE [LARGE SCALE GENOMIC DNA]</scope>
    <source>
        <strain evidence="10">FRM16</strain>
        <strain evidence="12">FRM16 / DSM 17909</strain>
    </source>
</reference>
<dbReference type="CDD" id="cd02135">
    <property type="entry name" value="YdjA-like"/>
    <property type="match status" value="1"/>
</dbReference>
<dbReference type="STRING" id="351671.XDD1_2249"/>
<keyword evidence="5 7" id="KW-0560">Oxidoreductase</keyword>
<proteinExistence type="inferred from homology"/>
<dbReference type="PIRSF" id="PIRSF000232">
    <property type="entry name" value="YdjA"/>
    <property type="match status" value="1"/>
</dbReference>
<dbReference type="EC" id="1.-.-.-" evidence="7"/>
<feature type="domain" description="Nitroreductase" evidence="9">
    <location>
        <begin position="8"/>
        <end position="161"/>
    </location>
</feature>
<feature type="binding site" description="in other chain" evidence="8">
    <location>
        <begin position="10"/>
        <end position="12"/>
    </location>
    <ligand>
        <name>FMN</name>
        <dbReference type="ChEBI" id="CHEBI:58210"/>
        <note>ligand shared between dimeric partners</note>
    </ligand>
</feature>
<evidence type="ECO:0000313" key="11">
    <source>
        <dbReference type="EMBL" id="TYP14112.1"/>
    </source>
</evidence>
<keyword evidence="3 7" id="KW-0288">FMN</keyword>
<evidence type="ECO:0000256" key="7">
    <source>
        <dbReference type="PIRNR" id="PIRNR000232"/>
    </source>
</evidence>